<feature type="compositionally biased region" description="Pro residues" evidence="1">
    <location>
        <begin position="219"/>
        <end position="228"/>
    </location>
</feature>
<feature type="compositionally biased region" description="Gly residues" evidence="1">
    <location>
        <begin position="1"/>
        <end position="11"/>
    </location>
</feature>
<feature type="compositionally biased region" description="Low complexity" evidence="1">
    <location>
        <begin position="229"/>
        <end position="241"/>
    </location>
</feature>
<sequence length="260" mass="26074">MGERQSGGGMPGRRHVRPGGTASGHSAGARGVLDDAALEALLAAAIRVEGVDAEGERRAVAAFRAAREAGVHQARARRRDDWRPREQRGLARSVKATLSLFVASLALGGVAVAAIGSAGSSSDDGDDKVRPTAPATSAPEQPAAPSSGEPSGSGPSDRPDAAQDTEAQCRAYEQVKERGNALDAAAWQRLVTAAGGEEKVAPFCADQLAGAQATSRPTPSTPARPTPTPGAGNATNGAGNADSGGSGQAGETDNGVGRKN</sequence>
<feature type="region of interest" description="Disordered" evidence="1">
    <location>
        <begin position="1"/>
        <end position="28"/>
    </location>
</feature>
<feature type="compositionally biased region" description="Low complexity" evidence="1">
    <location>
        <begin position="131"/>
        <end position="156"/>
    </location>
</feature>
<feature type="region of interest" description="Disordered" evidence="1">
    <location>
        <begin position="117"/>
        <end position="174"/>
    </location>
</feature>
<dbReference type="Proteomes" id="UP000053260">
    <property type="component" value="Unassembled WGS sequence"/>
</dbReference>
<accession>A0A101V362</accession>
<name>A0A101V362_9ACTN</name>
<dbReference type="EMBL" id="LMXB01000022">
    <property type="protein sequence ID" value="KUO21669.1"/>
    <property type="molecule type" value="Genomic_DNA"/>
</dbReference>
<feature type="compositionally biased region" description="Basic and acidic residues" evidence="1">
    <location>
        <begin position="78"/>
        <end position="89"/>
    </location>
</feature>
<organism evidence="2 3">
    <name type="scientific">Streptomyces dysideae</name>
    <dbReference type="NCBI Taxonomy" id="909626"/>
    <lineage>
        <taxon>Bacteria</taxon>
        <taxon>Bacillati</taxon>
        <taxon>Actinomycetota</taxon>
        <taxon>Actinomycetes</taxon>
        <taxon>Kitasatosporales</taxon>
        <taxon>Streptomycetaceae</taxon>
        <taxon>Streptomyces</taxon>
    </lineage>
</organism>
<proteinExistence type="predicted"/>
<dbReference type="RefSeq" id="WP_067017780.1">
    <property type="nucleotide sequence ID" value="NZ_KQ949077.1"/>
</dbReference>
<keyword evidence="3" id="KW-1185">Reference proteome</keyword>
<protein>
    <submittedName>
        <fullName evidence="2">Uncharacterized protein</fullName>
    </submittedName>
</protein>
<dbReference type="STRING" id="909626.AQJ91_07785"/>
<evidence type="ECO:0000313" key="3">
    <source>
        <dbReference type="Proteomes" id="UP000053260"/>
    </source>
</evidence>
<dbReference type="OrthoDB" id="4338180at2"/>
<reference evidence="2 3" key="1">
    <citation type="submission" date="2015-10" db="EMBL/GenBank/DDBJ databases">
        <title>Draft genome sequence of Streptomyces sp. RV15, isolated from a marine sponge.</title>
        <authorList>
            <person name="Ruckert C."/>
            <person name="Abdelmohsen U.R."/>
            <person name="Winkler A."/>
            <person name="Hentschel U."/>
            <person name="Kalinowski J."/>
            <person name="Kampfer P."/>
            <person name="Glaeser S."/>
        </authorList>
    </citation>
    <scope>NUCLEOTIDE SEQUENCE [LARGE SCALE GENOMIC DNA]</scope>
    <source>
        <strain evidence="2 3">RV15</strain>
    </source>
</reference>
<feature type="region of interest" description="Disordered" evidence="1">
    <location>
        <begin position="207"/>
        <end position="260"/>
    </location>
</feature>
<gene>
    <name evidence="2" type="ORF">AQJ91_07785</name>
</gene>
<dbReference type="AlphaFoldDB" id="A0A101V362"/>
<evidence type="ECO:0000313" key="2">
    <source>
        <dbReference type="EMBL" id="KUO21669.1"/>
    </source>
</evidence>
<feature type="region of interest" description="Disordered" evidence="1">
    <location>
        <begin position="65"/>
        <end position="90"/>
    </location>
</feature>
<comment type="caution">
    <text evidence="2">The sequence shown here is derived from an EMBL/GenBank/DDBJ whole genome shotgun (WGS) entry which is preliminary data.</text>
</comment>
<evidence type="ECO:0000256" key="1">
    <source>
        <dbReference type="SAM" id="MobiDB-lite"/>
    </source>
</evidence>